<evidence type="ECO:0000256" key="5">
    <source>
        <dbReference type="ARBA" id="ARBA00048462"/>
    </source>
</evidence>
<comment type="caution">
    <text evidence="8">The sequence shown here is derived from an EMBL/GenBank/DDBJ whole genome shotgun (WGS) entry which is preliminary data.</text>
</comment>
<dbReference type="InterPro" id="IPR024925">
    <property type="entry name" value="Malonyl_CoA-ACP_transAc"/>
</dbReference>
<keyword evidence="4 6" id="KW-0012">Acyltransferase</keyword>
<gene>
    <name evidence="8" type="ORF">BC349_15850</name>
</gene>
<evidence type="ECO:0000256" key="3">
    <source>
        <dbReference type="ARBA" id="ARBA00022679"/>
    </source>
</evidence>
<feature type="domain" description="Malonyl-CoA:ACP transacylase (MAT)" evidence="7">
    <location>
        <begin position="6"/>
        <end position="295"/>
    </location>
</feature>
<evidence type="ECO:0000256" key="2">
    <source>
        <dbReference type="ARBA" id="ARBA00018953"/>
    </source>
</evidence>
<dbReference type="InterPro" id="IPR014043">
    <property type="entry name" value="Acyl_transferase_dom"/>
</dbReference>
<evidence type="ECO:0000256" key="4">
    <source>
        <dbReference type="ARBA" id="ARBA00023315"/>
    </source>
</evidence>
<evidence type="ECO:0000313" key="9">
    <source>
        <dbReference type="Proteomes" id="UP000765802"/>
    </source>
</evidence>
<name>A0ABR7MCR3_9BACT</name>
<dbReference type="SUPFAM" id="SSF52151">
    <property type="entry name" value="FabD/lysophospholipase-like"/>
    <property type="match status" value="1"/>
</dbReference>
<evidence type="ECO:0000259" key="7">
    <source>
        <dbReference type="SMART" id="SM00827"/>
    </source>
</evidence>
<dbReference type="PANTHER" id="PTHR42681">
    <property type="entry name" value="MALONYL-COA-ACYL CARRIER PROTEIN TRANSACYLASE, MITOCHONDRIAL"/>
    <property type="match status" value="1"/>
</dbReference>
<dbReference type="SUPFAM" id="SSF55048">
    <property type="entry name" value="Probable ACP-binding domain of malonyl-CoA ACP transacylase"/>
    <property type="match status" value="1"/>
</dbReference>
<dbReference type="Pfam" id="PF00698">
    <property type="entry name" value="Acyl_transf_1"/>
    <property type="match status" value="1"/>
</dbReference>
<accession>A0ABR7MCR3</accession>
<dbReference type="Gene3D" id="3.40.366.10">
    <property type="entry name" value="Malonyl-Coenzyme A Acyl Carrier Protein, domain 2"/>
    <property type="match status" value="1"/>
</dbReference>
<dbReference type="InterPro" id="IPR016035">
    <property type="entry name" value="Acyl_Trfase/lysoPLipase"/>
</dbReference>
<organism evidence="8 9">
    <name type="scientific">Flavihumibacter stibioxidans</name>
    <dbReference type="NCBI Taxonomy" id="1834163"/>
    <lineage>
        <taxon>Bacteria</taxon>
        <taxon>Pseudomonadati</taxon>
        <taxon>Bacteroidota</taxon>
        <taxon>Chitinophagia</taxon>
        <taxon>Chitinophagales</taxon>
        <taxon>Chitinophagaceae</taxon>
        <taxon>Flavihumibacter</taxon>
    </lineage>
</organism>
<evidence type="ECO:0000256" key="1">
    <source>
        <dbReference type="ARBA" id="ARBA00013258"/>
    </source>
</evidence>
<proteinExistence type="inferred from homology"/>
<dbReference type="EC" id="2.3.1.39" evidence="1 6"/>
<dbReference type="NCBIfam" id="TIGR00128">
    <property type="entry name" value="fabD"/>
    <property type="match status" value="1"/>
</dbReference>
<dbReference type="InterPro" id="IPR050858">
    <property type="entry name" value="Mal-CoA-ACP_Trans/PKS_FabD"/>
</dbReference>
<dbReference type="SMART" id="SM00827">
    <property type="entry name" value="PKS_AT"/>
    <property type="match status" value="1"/>
</dbReference>
<protein>
    <recommendedName>
        <fullName evidence="2 6">Malonyl CoA-acyl carrier protein transacylase</fullName>
        <ecNumber evidence="1 6">2.3.1.39</ecNumber>
    </recommendedName>
</protein>
<comment type="similarity">
    <text evidence="6">Belongs to the fabD family.</text>
</comment>
<keyword evidence="3 6" id="KW-0808">Transferase</keyword>
<dbReference type="PIRSF" id="PIRSF000446">
    <property type="entry name" value="Mct"/>
    <property type="match status" value="1"/>
</dbReference>
<dbReference type="EMBL" id="MBUA01000028">
    <property type="protein sequence ID" value="MBC6492535.1"/>
    <property type="molecule type" value="Genomic_DNA"/>
</dbReference>
<dbReference type="RefSeq" id="WP_187257852.1">
    <property type="nucleotide sequence ID" value="NZ_JBHULF010000020.1"/>
</dbReference>
<dbReference type="InterPro" id="IPR004410">
    <property type="entry name" value="Malonyl_CoA-ACP_transAc_FabD"/>
</dbReference>
<evidence type="ECO:0000313" key="8">
    <source>
        <dbReference type="EMBL" id="MBC6492535.1"/>
    </source>
</evidence>
<dbReference type="InterPro" id="IPR016036">
    <property type="entry name" value="Malonyl_transacylase_ACP-bd"/>
</dbReference>
<dbReference type="Proteomes" id="UP000765802">
    <property type="component" value="Unassembled WGS sequence"/>
</dbReference>
<dbReference type="InterPro" id="IPR001227">
    <property type="entry name" value="Ac_transferase_dom_sf"/>
</dbReference>
<dbReference type="Gene3D" id="3.30.70.250">
    <property type="entry name" value="Malonyl-CoA ACP transacylase, ACP-binding"/>
    <property type="match status" value="1"/>
</dbReference>
<sequence>MKHAYVFPGQGSQFPGMGKNHYENSAFAKKLFEQANEILGFRISDIMFTGTDEDLRQTNVTQPAVFLHSVIAYKSIEHAHPDMVAGHSLGEFSALVANGVLSFEDALKLVFIRARAMQKACEMQPSTMAAVLALDDAKVEEICALVQAESGEVVVPANYNCPGQLVISGSVKGIEIACEQMKAAGAKRALVLPVGGAFHSPLMAPAREELKAAINGMKFQQPVCAVYQNVVARAVLDKDEIKHNLIEQLTGAVRWTQSVQSMIRDGASTFTEVGPGKVLQGLVAKIDKSVTVNGAS</sequence>
<dbReference type="PANTHER" id="PTHR42681:SF1">
    <property type="entry name" value="MALONYL-COA-ACYL CARRIER PROTEIN TRANSACYLASE, MITOCHONDRIAL"/>
    <property type="match status" value="1"/>
</dbReference>
<reference evidence="8 9" key="1">
    <citation type="submission" date="2016-07" db="EMBL/GenBank/DDBJ databases">
        <title>Genome analysis of Flavihumibacter stibioxidans YS-17.</title>
        <authorList>
            <person name="Shi K."/>
            <person name="Han Y."/>
            <person name="Wang G."/>
        </authorList>
    </citation>
    <scope>NUCLEOTIDE SEQUENCE [LARGE SCALE GENOMIC DNA]</scope>
    <source>
        <strain evidence="8 9">YS-17</strain>
    </source>
</reference>
<keyword evidence="9" id="KW-1185">Reference proteome</keyword>
<comment type="catalytic activity">
    <reaction evidence="5 6">
        <text>holo-[ACP] + malonyl-CoA = malonyl-[ACP] + CoA</text>
        <dbReference type="Rhea" id="RHEA:41792"/>
        <dbReference type="Rhea" id="RHEA-COMP:9623"/>
        <dbReference type="Rhea" id="RHEA-COMP:9685"/>
        <dbReference type="ChEBI" id="CHEBI:57287"/>
        <dbReference type="ChEBI" id="CHEBI:57384"/>
        <dbReference type="ChEBI" id="CHEBI:64479"/>
        <dbReference type="ChEBI" id="CHEBI:78449"/>
        <dbReference type="EC" id="2.3.1.39"/>
    </reaction>
</comment>
<evidence type="ECO:0000256" key="6">
    <source>
        <dbReference type="PIRNR" id="PIRNR000446"/>
    </source>
</evidence>